<dbReference type="Proteomes" id="UP000694287">
    <property type="component" value="Unassembled WGS sequence"/>
</dbReference>
<sequence length="96" mass="9777">MSEVLSDDPVVAAPVGRVLAFGPGEPAAVRRFTRDCAAVAGLAPERIDDMVMAVNEAATNEAATNEAATNEAATNEAATNAIEHGGGRNSPRTAID</sequence>
<reference evidence="1 2" key="1">
    <citation type="submission" date="2020-11" db="EMBL/GenBank/DDBJ databases">
        <title>Pseudonocardia abyssalis sp. nov. and Pseudonocardia oceani sp. nov., description and phylogenomic analysis of two novel actinomycetes isolated from the deep Southern Ocean.</title>
        <authorList>
            <person name="Parra J."/>
        </authorList>
    </citation>
    <scope>NUCLEOTIDE SEQUENCE [LARGE SCALE GENOMIC DNA]</scope>
    <source>
        <strain evidence="1 2">KRD-168</strain>
    </source>
</reference>
<dbReference type="RefSeq" id="WP_218601785.1">
    <property type="nucleotide sequence ID" value="NZ_JADQDJ010000034.1"/>
</dbReference>
<proteinExistence type="predicted"/>
<accession>A0ABS6UZU2</accession>
<organism evidence="1 2">
    <name type="scientific">Pseudonocardia abyssalis</name>
    <dbReference type="NCBI Taxonomy" id="2792008"/>
    <lineage>
        <taxon>Bacteria</taxon>
        <taxon>Bacillati</taxon>
        <taxon>Actinomycetota</taxon>
        <taxon>Actinomycetes</taxon>
        <taxon>Pseudonocardiales</taxon>
        <taxon>Pseudonocardiaceae</taxon>
        <taxon>Pseudonocardia</taxon>
    </lineage>
</organism>
<evidence type="ECO:0000313" key="2">
    <source>
        <dbReference type="Proteomes" id="UP000694287"/>
    </source>
</evidence>
<name>A0ABS6UZU2_9PSEU</name>
<evidence type="ECO:0000313" key="1">
    <source>
        <dbReference type="EMBL" id="MBW0137219.1"/>
    </source>
</evidence>
<dbReference type="EMBL" id="JADQDK010000001">
    <property type="protein sequence ID" value="MBW0137219.1"/>
    <property type="molecule type" value="Genomic_DNA"/>
</dbReference>
<protein>
    <submittedName>
        <fullName evidence="1">Uncharacterized protein</fullName>
    </submittedName>
</protein>
<comment type="caution">
    <text evidence="1">The sequence shown here is derived from an EMBL/GenBank/DDBJ whole genome shotgun (WGS) entry which is preliminary data.</text>
</comment>
<gene>
    <name evidence="1" type="ORF">I4I81_23575</name>
</gene>
<keyword evidence="2" id="KW-1185">Reference proteome</keyword>